<proteinExistence type="predicted"/>
<evidence type="ECO:0000256" key="1">
    <source>
        <dbReference type="SAM" id="MobiDB-lite"/>
    </source>
</evidence>
<sequence>MANESAAAGPQQAAGDTSHLSGVMPQRAAMDALLADAAGLSKVPAKFDPAATYRVKLSGLAVLPSGAILRPISDVVVSGEVAELIRDKIAGAKKIG</sequence>
<comment type="caution">
    <text evidence="2">The sequence shown here is derived from an EMBL/GenBank/DDBJ whole genome shotgun (WGS) entry which is preliminary data.</text>
</comment>
<reference evidence="2 3" key="1">
    <citation type="submission" date="2018-06" db="EMBL/GenBank/DDBJ databases">
        <title>Genomic Encyclopedia of Archaeal and Bacterial Type Strains, Phase II (KMG-II): from individual species to whole genera.</title>
        <authorList>
            <person name="Goeker M."/>
        </authorList>
    </citation>
    <scope>NUCLEOTIDE SEQUENCE [LARGE SCALE GENOMIC DNA]</scope>
    <source>
        <strain evidence="2 3">JCM 11668</strain>
    </source>
</reference>
<evidence type="ECO:0000313" key="2">
    <source>
        <dbReference type="EMBL" id="PYF05041.1"/>
    </source>
</evidence>
<dbReference type="AlphaFoldDB" id="A0A318TJI8"/>
<evidence type="ECO:0000313" key="3">
    <source>
        <dbReference type="Proteomes" id="UP000248148"/>
    </source>
</evidence>
<accession>A0A318TJI8</accession>
<name>A0A318TJI8_9BRAD</name>
<dbReference type="Proteomes" id="UP000248148">
    <property type="component" value="Unassembled WGS sequence"/>
</dbReference>
<dbReference type="RefSeq" id="WP_146227145.1">
    <property type="nucleotide sequence ID" value="NZ_QJTI01000002.1"/>
</dbReference>
<gene>
    <name evidence="2" type="ORF">BJ122_102267</name>
</gene>
<keyword evidence="3" id="KW-1185">Reference proteome</keyword>
<feature type="region of interest" description="Disordered" evidence="1">
    <location>
        <begin position="1"/>
        <end position="21"/>
    </location>
</feature>
<organism evidence="2 3">
    <name type="scientific">Rhodopseudomonas faecalis</name>
    <dbReference type="NCBI Taxonomy" id="99655"/>
    <lineage>
        <taxon>Bacteria</taxon>
        <taxon>Pseudomonadati</taxon>
        <taxon>Pseudomonadota</taxon>
        <taxon>Alphaproteobacteria</taxon>
        <taxon>Hyphomicrobiales</taxon>
        <taxon>Nitrobacteraceae</taxon>
        <taxon>Rhodopseudomonas</taxon>
    </lineage>
</organism>
<dbReference type="EMBL" id="QJTI01000002">
    <property type="protein sequence ID" value="PYF05041.1"/>
    <property type="molecule type" value="Genomic_DNA"/>
</dbReference>
<protein>
    <submittedName>
        <fullName evidence="2">Uncharacterized protein</fullName>
    </submittedName>
</protein>